<feature type="compositionally biased region" description="Basic and acidic residues" evidence="1">
    <location>
        <begin position="264"/>
        <end position="287"/>
    </location>
</feature>
<dbReference type="SUPFAM" id="SSF48464">
    <property type="entry name" value="ENTH/VHS domain"/>
    <property type="match status" value="1"/>
</dbReference>
<feature type="compositionally biased region" description="Polar residues" evidence="1">
    <location>
        <begin position="518"/>
        <end position="527"/>
    </location>
</feature>
<dbReference type="GO" id="GO:0006897">
    <property type="term" value="P:endocytosis"/>
    <property type="evidence" value="ECO:0007669"/>
    <property type="project" value="InterPro"/>
</dbReference>
<protein>
    <recommendedName>
        <fullName evidence="2">VHS domain-containing protein</fullName>
    </recommendedName>
</protein>
<dbReference type="InterPro" id="IPR008942">
    <property type="entry name" value="ENTH_VHS"/>
</dbReference>
<feature type="compositionally biased region" description="Low complexity" evidence="1">
    <location>
        <begin position="545"/>
        <end position="577"/>
    </location>
</feature>
<reference evidence="3" key="1">
    <citation type="journal article" date="2022" name="G3 (Bethesda)">
        <title>High quality genome of the basidiomycete yeast Dioszegia hungarica PDD-24b-2 isolated from cloud water.</title>
        <authorList>
            <person name="Jarrige D."/>
            <person name="Haridas S."/>
            <person name="Bleykasten-Grosshans C."/>
            <person name="Joly M."/>
            <person name="Nadalig T."/>
            <person name="Sancelme M."/>
            <person name="Vuilleumier S."/>
            <person name="Grigoriev I.V."/>
            <person name="Amato P."/>
            <person name="Bringel F."/>
        </authorList>
    </citation>
    <scope>NUCLEOTIDE SEQUENCE</scope>
    <source>
        <strain evidence="3">PDD-24b-2</strain>
    </source>
</reference>
<dbReference type="CDD" id="cd14232">
    <property type="entry name" value="GAT_LSB5"/>
    <property type="match status" value="1"/>
</dbReference>
<feature type="compositionally biased region" description="Basic and acidic residues" evidence="1">
    <location>
        <begin position="597"/>
        <end position="606"/>
    </location>
</feature>
<feature type="region of interest" description="Disordered" evidence="1">
    <location>
        <begin position="160"/>
        <end position="191"/>
    </location>
</feature>
<feature type="compositionally biased region" description="Low complexity" evidence="1">
    <location>
        <begin position="172"/>
        <end position="188"/>
    </location>
</feature>
<dbReference type="PANTHER" id="PTHR47789">
    <property type="entry name" value="LAS SEVENTEEN-BINDING PROTEIN 5"/>
    <property type="match status" value="1"/>
</dbReference>
<proteinExistence type="predicted"/>
<feature type="region of interest" description="Disordered" evidence="1">
    <location>
        <begin position="264"/>
        <end position="302"/>
    </location>
</feature>
<dbReference type="GO" id="GO:0030479">
    <property type="term" value="C:actin cortical patch"/>
    <property type="evidence" value="ECO:0007669"/>
    <property type="project" value="TreeGrafter"/>
</dbReference>
<dbReference type="GO" id="GO:0007034">
    <property type="term" value="P:vacuolar transport"/>
    <property type="evidence" value="ECO:0007669"/>
    <property type="project" value="UniProtKB-ARBA"/>
</dbReference>
<organism evidence="3 4">
    <name type="scientific">Dioszegia hungarica</name>
    <dbReference type="NCBI Taxonomy" id="4972"/>
    <lineage>
        <taxon>Eukaryota</taxon>
        <taxon>Fungi</taxon>
        <taxon>Dikarya</taxon>
        <taxon>Basidiomycota</taxon>
        <taxon>Agaricomycotina</taxon>
        <taxon>Tremellomycetes</taxon>
        <taxon>Tremellales</taxon>
        <taxon>Bulleribasidiaceae</taxon>
        <taxon>Dioszegia</taxon>
    </lineage>
</organism>
<dbReference type="RefSeq" id="XP_052943800.1">
    <property type="nucleotide sequence ID" value="XM_053087638.1"/>
</dbReference>
<dbReference type="InterPro" id="IPR045007">
    <property type="entry name" value="LSB5"/>
</dbReference>
<dbReference type="AlphaFoldDB" id="A0AA38H523"/>
<dbReference type="InterPro" id="IPR044103">
    <property type="entry name" value="GAT_LSB5"/>
</dbReference>
<gene>
    <name evidence="3" type="ORF">MKK02DRAFT_28743</name>
</gene>
<feature type="compositionally biased region" description="Basic and acidic residues" evidence="1">
    <location>
        <begin position="405"/>
        <end position="415"/>
    </location>
</feature>
<dbReference type="GO" id="GO:0007015">
    <property type="term" value="P:actin filament organization"/>
    <property type="evidence" value="ECO:0007669"/>
    <property type="project" value="InterPro"/>
</dbReference>
<feature type="compositionally biased region" description="Acidic residues" evidence="1">
    <location>
        <begin position="583"/>
        <end position="592"/>
    </location>
</feature>
<dbReference type="GO" id="GO:0043130">
    <property type="term" value="F:ubiquitin binding"/>
    <property type="evidence" value="ECO:0007669"/>
    <property type="project" value="InterPro"/>
</dbReference>
<dbReference type="SUPFAM" id="SSF89009">
    <property type="entry name" value="GAT-like domain"/>
    <property type="match status" value="1"/>
</dbReference>
<keyword evidence="4" id="KW-1185">Reference proteome</keyword>
<feature type="region of interest" description="Disordered" evidence="1">
    <location>
        <begin position="430"/>
        <end position="606"/>
    </location>
</feature>
<dbReference type="GO" id="GO:0035091">
    <property type="term" value="F:phosphatidylinositol binding"/>
    <property type="evidence" value="ECO:0007669"/>
    <property type="project" value="InterPro"/>
</dbReference>
<feature type="compositionally biased region" description="Basic and acidic residues" evidence="1">
    <location>
        <begin position="438"/>
        <end position="461"/>
    </location>
</feature>
<dbReference type="EMBL" id="JAKWFO010000008">
    <property type="protein sequence ID" value="KAI9634023.1"/>
    <property type="molecule type" value="Genomic_DNA"/>
</dbReference>
<dbReference type="GO" id="GO:0051666">
    <property type="term" value="P:actin cortical patch localization"/>
    <property type="evidence" value="ECO:0007669"/>
    <property type="project" value="TreeGrafter"/>
</dbReference>
<sequence length="606" mass="67553">MSHAGNYIKSGMAFLNKLEEGKPHTSVTDWIEVLSGDRYDELSLDGIPELVESVNIQGAIGTQEASRAIRKKLKYGNVHRQIRALVLLRALTENASKGFQLNWANPQIVERLKEMATDTLLDPKVKKRLMLVFHAWSIQYAGESRMAHIQRMYGQYSGQPVRRGSVAPVSNTSSGYASTPASPTSAAPRSRHAFGDIDDIYGHKWEPSAGARAGGNNYSDLAAAKADAEARRAARDRQILIEQREAELERREREMKRKADMAALEMRRQKDAAEEAERRRVMKENQKKGGPAAKPKPKPKFDLQKEKPNIMVSVATALQAANNLVNSMRHLNREHENLVESPRVQDNLDKAKAARRTVIRYVQVVNDEELVGTLLEANERVVEAIQMYDKLSKPAALDSDSENESDGKKANAEKEMDALTRRMEAQRLEALRGNEMQKMQERQKRESAREQQRREKGKPTRYEQAYGSGGGSGYGKDLADLDFGSGGGSGGGGGGGKGLPRPLSPDSDRGSYGGGNLSDFSDSNVDYDSSDEEYRRSTQSRRQSHVPSSSRSQSRRQSMSQPQQQPQRRAAPAQPQQYKSLLDDDPFADDGETPVQENKRMQWAEI</sequence>
<evidence type="ECO:0000313" key="3">
    <source>
        <dbReference type="EMBL" id="KAI9634023.1"/>
    </source>
</evidence>
<evidence type="ECO:0000313" key="4">
    <source>
        <dbReference type="Proteomes" id="UP001164286"/>
    </source>
</evidence>
<evidence type="ECO:0000259" key="2">
    <source>
        <dbReference type="PROSITE" id="PS50179"/>
    </source>
</evidence>
<dbReference type="CDD" id="cd16980">
    <property type="entry name" value="VHS_Lsb5"/>
    <property type="match status" value="1"/>
</dbReference>
<comment type="caution">
    <text evidence="3">The sequence shown here is derived from an EMBL/GenBank/DDBJ whole genome shotgun (WGS) entry which is preliminary data.</text>
</comment>
<dbReference type="PROSITE" id="PS50179">
    <property type="entry name" value="VHS"/>
    <property type="match status" value="1"/>
</dbReference>
<evidence type="ECO:0000256" key="1">
    <source>
        <dbReference type="SAM" id="MobiDB-lite"/>
    </source>
</evidence>
<dbReference type="Proteomes" id="UP001164286">
    <property type="component" value="Unassembled WGS sequence"/>
</dbReference>
<dbReference type="GeneID" id="77726843"/>
<dbReference type="InterPro" id="IPR002014">
    <property type="entry name" value="VHS_dom"/>
</dbReference>
<dbReference type="PANTHER" id="PTHR47789:SF1">
    <property type="entry name" value="LAS SEVENTEEN-BINDING PROTEIN 5"/>
    <property type="match status" value="1"/>
</dbReference>
<accession>A0AA38H523</accession>
<dbReference type="Pfam" id="PF00790">
    <property type="entry name" value="VHS"/>
    <property type="match status" value="1"/>
</dbReference>
<name>A0AA38H523_9TREE</name>
<dbReference type="Gene3D" id="1.25.40.90">
    <property type="match status" value="1"/>
</dbReference>
<feature type="domain" description="VHS" evidence="2">
    <location>
        <begin position="34"/>
        <end position="153"/>
    </location>
</feature>
<feature type="compositionally biased region" description="Gly residues" evidence="1">
    <location>
        <begin position="484"/>
        <end position="498"/>
    </location>
</feature>
<dbReference type="SMART" id="SM00288">
    <property type="entry name" value="VHS"/>
    <property type="match status" value="1"/>
</dbReference>
<feature type="region of interest" description="Disordered" evidence="1">
    <location>
        <begin position="395"/>
        <end position="415"/>
    </location>
</feature>